<proteinExistence type="predicted"/>
<dbReference type="InterPro" id="IPR024937">
    <property type="entry name" value="Domain_X"/>
</dbReference>
<name>A0A511UXS4_9BACI</name>
<keyword evidence="3" id="KW-1185">Reference proteome</keyword>
<gene>
    <name evidence="2" type="ORF">CQU01_16670</name>
</gene>
<accession>A0A511UXS4</accession>
<evidence type="ECO:0000313" key="2">
    <source>
        <dbReference type="EMBL" id="GEN31429.1"/>
    </source>
</evidence>
<evidence type="ECO:0000313" key="3">
    <source>
        <dbReference type="Proteomes" id="UP000321491"/>
    </source>
</evidence>
<dbReference type="Pfam" id="PF01348">
    <property type="entry name" value="Intron_maturas2"/>
    <property type="match status" value="1"/>
</dbReference>
<organism evidence="2 3">
    <name type="scientific">Cerasibacillus quisquiliarum</name>
    <dbReference type="NCBI Taxonomy" id="227865"/>
    <lineage>
        <taxon>Bacteria</taxon>
        <taxon>Bacillati</taxon>
        <taxon>Bacillota</taxon>
        <taxon>Bacilli</taxon>
        <taxon>Bacillales</taxon>
        <taxon>Bacillaceae</taxon>
        <taxon>Cerasibacillus</taxon>
    </lineage>
</organism>
<evidence type="ECO:0000259" key="1">
    <source>
        <dbReference type="Pfam" id="PF01348"/>
    </source>
</evidence>
<sequence length="262" mass="31203">MISHHYNALKTIKKEFKHVTWYIKGEIISPQKQPNSRFNRILIDSYLKRFDHHMKRIVVRDKCIKYVRYRTEFVIGIQGPKKKAKKLFADCQQIIKKMYLLPQLNLSLAHIEKSFLFLKHKIKLHSKTNRGIGLEIPSYELIKYAAVKRYGNLRTFKSTHRPSLLHYSELDIMRIYNRELLSVAKYYRLVNNFSNLGRLFYLAESSFLKTIANKKRSTVKRTGKRLRKHNQGLLTVKDNQVAGRTEFLSFIRLKDVRYLNLK</sequence>
<comment type="caution">
    <text evidence="2">The sequence shown here is derived from an EMBL/GenBank/DDBJ whole genome shotgun (WGS) entry which is preliminary data.</text>
</comment>
<reference evidence="2 3" key="1">
    <citation type="submission" date="2019-07" db="EMBL/GenBank/DDBJ databases">
        <title>Whole genome shotgun sequence of Cerasibacillus quisquiliarum NBRC 102429.</title>
        <authorList>
            <person name="Hosoyama A."/>
            <person name="Uohara A."/>
            <person name="Ohji S."/>
            <person name="Ichikawa N."/>
        </authorList>
    </citation>
    <scope>NUCLEOTIDE SEQUENCE [LARGE SCALE GENOMIC DNA]</scope>
    <source>
        <strain evidence="2 3">NBRC 102429</strain>
    </source>
</reference>
<dbReference type="GO" id="GO:0005737">
    <property type="term" value="C:cytoplasm"/>
    <property type="evidence" value="ECO:0007669"/>
    <property type="project" value="UniProtKB-ARBA"/>
</dbReference>
<protein>
    <recommendedName>
        <fullName evidence="1">Domain X domain-containing protein</fullName>
    </recommendedName>
</protein>
<dbReference type="GO" id="GO:0006397">
    <property type="term" value="P:mRNA processing"/>
    <property type="evidence" value="ECO:0007669"/>
    <property type="project" value="InterPro"/>
</dbReference>
<feature type="domain" description="Domain X" evidence="1">
    <location>
        <begin position="134"/>
        <end position="233"/>
    </location>
</feature>
<dbReference type="EMBL" id="BJXW01000016">
    <property type="protein sequence ID" value="GEN31429.1"/>
    <property type="molecule type" value="Genomic_DNA"/>
</dbReference>
<dbReference type="RefSeq" id="WP_170226656.1">
    <property type="nucleotide sequence ID" value="NZ_BJXW01000016.1"/>
</dbReference>
<dbReference type="Proteomes" id="UP000321491">
    <property type="component" value="Unassembled WGS sequence"/>
</dbReference>
<dbReference type="AlphaFoldDB" id="A0A511UXS4"/>